<reference evidence="4 5" key="1">
    <citation type="submission" date="2023-04" db="EMBL/GenBank/DDBJ databases">
        <title>Genomic diversity of scab-causing Streptomyces spp. in the province of Quebec, Canada.</title>
        <authorList>
            <person name="Biessy A."/>
            <person name="Cadieux M."/>
            <person name="Ciotola M."/>
            <person name="Filion M."/>
        </authorList>
    </citation>
    <scope>NUCLEOTIDE SEQUENCE [LARGE SCALE GENOMIC DNA]</scope>
    <source>
        <strain evidence="4 5">B21-103</strain>
    </source>
</reference>
<dbReference type="CDD" id="cd00093">
    <property type="entry name" value="HTH_XRE"/>
    <property type="match status" value="1"/>
</dbReference>
<sequence>MGTEIQEFAAQLRELKGRSGLSYGALAQKLHMSTSTVHRYCNGDAVPHEYAPVERFARVCRASADELVALHRKWILADEAKRRGARKPEAGGAAERPAAPKTLPERAEAEAEAEAEPRPEPEPAPAPEQASGPASAPEQNLAPAPAPAPAPGLAPAPTSVAGTVPDDVTPQEPGPGAVPAPRRRASRKLRVLLTAVAVVALTVPLALTVHSLGRDEATDDGRADTAHSYVPVVPTGRASGSALPSSSASPSPTPDRTASSPTARSSATPSPSSRAPQSSGVPVHATISSYNWEEPCGQYYLLDEKPDDVPPNPSPQDRRSWARALGGVDGGDMKLALTLQGTSDEAVVLNALHVRVLGRNAALPWNAYSMGNGCGGGITPQSFDIDLDDSRPRSKPVAGEDAGVVVPAKDFPYRVSSTDVEVFHIDAHVEGHDVTWYLELEWTSGGRSGTLRIDDRGEPFRTSSLKTRPSFIYRPDTAQWVPEEE</sequence>
<dbReference type="Proteomes" id="UP001382181">
    <property type="component" value="Unassembled WGS sequence"/>
</dbReference>
<dbReference type="SMART" id="SM00530">
    <property type="entry name" value="HTH_XRE"/>
    <property type="match status" value="1"/>
</dbReference>
<protein>
    <submittedName>
        <fullName evidence="4">Helix-turn-helix transcriptional regulator</fullName>
    </submittedName>
</protein>
<dbReference type="SUPFAM" id="SSF47413">
    <property type="entry name" value="lambda repressor-like DNA-binding domains"/>
    <property type="match status" value="1"/>
</dbReference>
<comment type="caution">
    <text evidence="4">The sequence shown here is derived from an EMBL/GenBank/DDBJ whole genome shotgun (WGS) entry which is preliminary data.</text>
</comment>
<dbReference type="InterPro" id="IPR010982">
    <property type="entry name" value="Lambda_DNA-bd_dom_sf"/>
</dbReference>
<dbReference type="InterPro" id="IPR001387">
    <property type="entry name" value="Cro/C1-type_HTH"/>
</dbReference>
<organism evidence="4 5">
    <name type="scientific">Streptomyces silvae</name>
    <dbReference type="NCBI Taxonomy" id="2803812"/>
    <lineage>
        <taxon>Bacteria</taxon>
        <taxon>Bacillati</taxon>
        <taxon>Actinomycetota</taxon>
        <taxon>Actinomycetes</taxon>
        <taxon>Kitasatosporales</taxon>
        <taxon>Streptomycetaceae</taxon>
        <taxon>Streptomyces</taxon>
    </lineage>
</organism>
<keyword evidence="2" id="KW-1133">Transmembrane helix</keyword>
<dbReference type="Gene3D" id="1.10.260.40">
    <property type="entry name" value="lambda repressor-like DNA-binding domains"/>
    <property type="match status" value="1"/>
</dbReference>
<dbReference type="RefSeq" id="WP_332417429.1">
    <property type="nucleotide sequence ID" value="NZ_JARUMK010000001.1"/>
</dbReference>
<dbReference type="EMBL" id="JARUMK010000001">
    <property type="protein sequence ID" value="MEH0560636.1"/>
    <property type="molecule type" value="Genomic_DNA"/>
</dbReference>
<keyword evidence="2" id="KW-0812">Transmembrane</keyword>
<dbReference type="Pfam" id="PF13560">
    <property type="entry name" value="HTH_31"/>
    <property type="match status" value="1"/>
</dbReference>
<feature type="transmembrane region" description="Helical" evidence="2">
    <location>
        <begin position="191"/>
        <end position="212"/>
    </location>
</feature>
<name>A0ABU8A2P3_9ACTN</name>
<feature type="compositionally biased region" description="Basic and acidic residues" evidence="1">
    <location>
        <begin position="216"/>
        <end position="225"/>
    </location>
</feature>
<feature type="compositionally biased region" description="Pro residues" evidence="1">
    <location>
        <begin position="144"/>
        <end position="154"/>
    </location>
</feature>
<keyword evidence="5" id="KW-1185">Reference proteome</keyword>
<evidence type="ECO:0000259" key="3">
    <source>
        <dbReference type="SMART" id="SM00530"/>
    </source>
</evidence>
<proteinExistence type="predicted"/>
<evidence type="ECO:0000256" key="1">
    <source>
        <dbReference type="SAM" id="MobiDB-lite"/>
    </source>
</evidence>
<keyword evidence="2" id="KW-0472">Membrane</keyword>
<gene>
    <name evidence="4" type="ORF">QBA37_15485</name>
</gene>
<feature type="region of interest" description="Disordered" evidence="1">
    <location>
        <begin position="216"/>
        <end position="282"/>
    </location>
</feature>
<feature type="region of interest" description="Disordered" evidence="1">
    <location>
        <begin position="81"/>
        <end position="184"/>
    </location>
</feature>
<evidence type="ECO:0000256" key="2">
    <source>
        <dbReference type="SAM" id="Phobius"/>
    </source>
</evidence>
<accession>A0ABU8A2P3</accession>
<feature type="compositionally biased region" description="Low complexity" evidence="1">
    <location>
        <begin position="238"/>
        <end position="279"/>
    </location>
</feature>
<feature type="compositionally biased region" description="Low complexity" evidence="1">
    <location>
        <begin position="90"/>
        <end position="100"/>
    </location>
</feature>
<feature type="compositionally biased region" description="Low complexity" evidence="1">
    <location>
        <begin position="127"/>
        <end position="143"/>
    </location>
</feature>
<feature type="domain" description="HTH cro/C1-type" evidence="3">
    <location>
        <begin position="11"/>
        <end position="67"/>
    </location>
</feature>
<evidence type="ECO:0000313" key="5">
    <source>
        <dbReference type="Proteomes" id="UP001382181"/>
    </source>
</evidence>
<evidence type="ECO:0000313" key="4">
    <source>
        <dbReference type="EMBL" id="MEH0560636.1"/>
    </source>
</evidence>
<feature type="compositionally biased region" description="Basic and acidic residues" evidence="1">
    <location>
        <begin position="103"/>
        <end position="121"/>
    </location>
</feature>